<feature type="transmembrane region" description="Helical" evidence="8">
    <location>
        <begin position="305"/>
        <end position="326"/>
    </location>
</feature>
<keyword evidence="4 8" id="KW-0812">Transmembrane</keyword>
<feature type="transmembrane region" description="Helical" evidence="8">
    <location>
        <begin position="432"/>
        <end position="451"/>
    </location>
</feature>
<evidence type="ECO:0000313" key="11">
    <source>
        <dbReference type="Proteomes" id="UP000799750"/>
    </source>
</evidence>
<dbReference type="PROSITE" id="PS50850">
    <property type="entry name" value="MFS"/>
    <property type="match status" value="1"/>
</dbReference>
<gene>
    <name evidence="10" type="ORF">BU16DRAFT_469377</name>
</gene>
<dbReference type="SUPFAM" id="SSF103473">
    <property type="entry name" value="MFS general substrate transporter"/>
    <property type="match status" value="1"/>
</dbReference>
<evidence type="ECO:0000256" key="2">
    <source>
        <dbReference type="ARBA" id="ARBA00010992"/>
    </source>
</evidence>
<feature type="transmembrane region" description="Helical" evidence="8">
    <location>
        <begin position="144"/>
        <end position="169"/>
    </location>
</feature>
<organism evidence="10 11">
    <name type="scientific">Lophium mytilinum</name>
    <dbReference type="NCBI Taxonomy" id="390894"/>
    <lineage>
        <taxon>Eukaryota</taxon>
        <taxon>Fungi</taxon>
        <taxon>Dikarya</taxon>
        <taxon>Ascomycota</taxon>
        <taxon>Pezizomycotina</taxon>
        <taxon>Dothideomycetes</taxon>
        <taxon>Pleosporomycetidae</taxon>
        <taxon>Mytilinidiales</taxon>
        <taxon>Mytilinidiaceae</taxon>
        <taxon>Lophium</taxon>
    </lineage>
</organism>
<reference evidence="10" key="1">
    <citation type="journal article" date="2020" name="Stud. Mycol.">
        <title>101 Dothideomycetes genomes: a test case for predicting lifestyles and emergence of pathogens.</title>
        <authorList>
            <person name="Haridas S."/>
            <person name="Albert R."/>
            <person name="Binder M."/>
            <person name="Bloem J."/>
            <person name="Labutti K."/>
            <person name="Salamov A."/>
            <person name="Andreopoulos B."/>
            <person name="Baker S."/>
            <person name="Barry K."/>
            <person name="Bills G."/>
            <person name="Bluhm B."/>
            <person name="Cannon C."/>
            <person name="Castanera R."/>
            <person name="Culley D."/>
            <person name="Daum C."/>
            <person name="Ezra D."/>
            <person name="Gonzalez J."/>
            <person name="Henrissat B."/>
            <person name="Kuo A."/>
            <person name="Liang C."/>
            <person name="Lipzen A."/>
            <person name="Lutzoni F."/>
            <person name="Magnuson J."/>
            <person name="Mondo S."/>
            <person name="Nolan M."/>
            <person name="Ohm R."/>
            <person name="Pangilinan J."/>
            <person name="Park H.-J."/>
            <person name="Ramirez L."/>
            <person name="Alfaro M."/>
            <person name="Sun H."/>
            <person name="Tritt A."/>
            <person name="Yoshinaga Y."/>
            <person name="Zwiers L.-H."/>
            <person name="Turgeon B."/>
            <person name="Goodwin S."/>
            <person name="Spatafora J."/>
            <person name="Crous P."/>
            <person name="Grigoriev I."/>
        </authorList>
    </citation>
    <scope>NUCLEOTIDE SEQUENCE</scope>
    <source>
        <strain evidence="10">CBS 269.34</strain>
    </source>
</reference>
<dbReference type="NCBIfam" id="TIGR00879">
    <property type="entry name" value="SP"/>
    <property type="match status" value="1"/>
</dbReference>
<dbReference type="InterPro" id="IPR050360">
    <property type="entry name" value="MFS_Sugar_Transporters"/>
</dbReference>
<dbReference type="Gene3D" id="1.20.1250.20">
    <property type="entry name" value="MFS general substrate transporter like domains"/>
    <property type="match status" value="1"/>
</dbReference>
<evidence type="ECO:0000259" key="9">
    <source>
        <dbReference type="PROSITE" id="PS50850"/>
    </source>
</evidence>
<keyword evidence="6 8" id="KW-0472">Membrane</keyword>
<comment type="subcellular location">
    <subcellularLocation>
        <location evidence="1">Membrane</location>
        <topology evidence="1">Multi-pass membrane protein</topology>
    </subcellularLocation>
</comment>
<feature type="transmembrane region" description="Helical" evidence="8">
    <location>
        <begin position="85"/>
        <end position="105"/>
    </location>
</feature>
<keyword evidence="5 8" id="KW-1133">Transmembrane helix</keyword>
<keyword evidence="3 7" id="KW-0813">Transport</keyword>
<feature type="transmembrane region" description="Helical" evidence="8">
    <location>
        <begin position="362"/>
        <end position="381"/>
    </location>
</feature>
<name>A0A6A6QFX1_9PEZI</name>
<keyword evidence="11" id="KW-1185">Reference proteome</keyword>
<dbReference type="GO" id="GO:0005351">
    <property type="term" value="F:carbohydrate:proton symporter activity"/>
    <property type="evidence" value="ECO:0007669"/>
    <property type="project" value="TreeGrafter"/>
</dbReference>
<evidence type="ECO:0000256" key="8">
    <source>
        <dbReference type="SAM" id="Phobius"/>
    </source>
</evidence>
<evidence type="ECO:0000256" key="4">
    <source>
        <dbReference type="ARBA" id="ARBA00022692"/>
    </source>
</evidence>
<feature type="transmembrane region" description="Helical" evidence="8">
    <location>
        <begin position="402"/>
        <end position="420"/>
    </location>
</feature>
<evidence type="ECO:0000256" key="5">
    <source>
        <dbReference type="ARBA" id="ARBA00022989"/>
    </source>
</evidence>
<dbReference type="InterPro" id="IPR020846">
    <property type="entry name" value="MFS_dom"/>
</dbReference>
<dbReference type="PANTHER" id="PTHR48022:SF11">
    <property type="entry name" value="MONOSACCHARIDE TRANSPORTER (HXT8), PUTATIVE (AFU_ORTHOLOGUE AFUA_2G08120)-RELATED"/>
    <property type="match status" value="1"/>
</dbReference>
<evidence type="ECO:0000256" key="7">
    <source>
        <dbReference type="RuleBase" id="RU003346"/>
    </source>
</evidence>
<evidence type="ECO:0000256" key="1">
    <source>
        <dbReference type="ARBA" id="ARBA00004141"/>
    </source>
</evidence>
<feature type="transmembrane region" description="Helical" evidence="8">
    <location>
        <begin position="111"/>
        <end position="132"/>
    </location>
</feature>
<dbReference type="GO" id="GO:0016020">
    <property type="term" value="C:membrane"/>
    <property type="evidence" value="ECO:0007669"/>
    <property type="project" value="UniProtKB-SubCell"/>
</dbReference>
<feature type="transmembrane region" description="Helical" evidence="8">
    <location>
        <begin position="333"/>
        <end position="356"/>
    </location>
</feature>
<evidence type="ECO:0000256" key="3">
    <source>
        <dbReference type="ARBA" id="ARBA00022448"/>
    </source>
</evidence>
<dbReference type="InterPro" id="IPR036259">
    <property type="entry name" value="MFS_trans_sf"/>
</dbReference>
<sequence>MRKQRINAFQVLILCFVGLGSMTYGYTASIIGTTLGQPSFIEYFELDTKENGTDLISTTNGLFQTGGVIGTLLLPLISDKYGRKWGIAVSAILAVVSGAFLAGSTNIAEFIVFRFVAGAAAFMSLAAVPIWMNEVAPVKMRAGLVDIHAVLLIFGYTAQGWVGFGFYFWKQGGINTWRPPLALQCAWPLLLLCGLYWIPESPRWLMIMDREEEARDILYRLHADPSDPDNEFARSEYYQIKKQIAIDRTLGSSWKVMFTKPSYRKRAFLAMGLTFFIQCSGVLVINNYGPTLYKNLGFSPVKQLLYPAGWLTFALGLNIVAIFVVDRFPRNKYIGVGILGCMATLVVEAALVANFVPSNNKSALQAAVAMFFVFQVPYSLALDGTQFSYLGEIFPTHLRAKGVSLGVAMISLTNIVWLQAAPTAFITIGWKFYLVFIIPGTIGGCIIFFFFPDTKGLPLEEVAALFGDEDEIAVYQREIDIHGNEIVDRHGDLKEKEEVGYLEDVNTGAGEGNGNRV</sequence>
<dbReference type="EMBL" id="MU004196">
    <property type="protein sequence ID" value="KAF2491009.1"/>
    <property type="molecule type" value="Genomic_DNA"/>
</dbReference>
<dbReference type="AlphaFoldDB" id="A0A6A6QFX1"/>
<evidence type="ECO:0000256" key="6">
    <source>
        <dbReference type="ARBA" id="ARBA00023136"/>
    </source>
</evidence>
<dbReference type="PANTHER" id="PTHR48022">
    <property type="entry name" value="PLASTIDIC GLUCOSE TRANSPORTER 4"/>
    <property type="match status" value="1"/>
</dbReference>
<feature type="transmembrane region" description="Helical" evidence="8">
    <location>
        <begin position="267"/>
        <end position="285"/>
    </location>
</feature>
<evidence type="ECO:0000313" key="10">
    <source>
        <dbReference type="EMBL" id="KAF2491009.1"/>
    </source>
</evidence>
<dbReference type="InterPro" id="IPR003663">
    <property type="entry name" value="Sugar/inositol_transpt"/>
</dbReference>
<comment type="similarity">
    <text evidence="2 7">Belongs to the major facilitator superfamily. Sugar transporter (TC 2.A.1.1) family.</text>
</comment>
<proteinExistence type="inferred from homology"/>
<dbReference type="Pfam" id="PF00083">
    <property type="entry name" value="Sugar_tr"/>
    <property type="match status" value="1"/>
</dbReference>
<dbReference type="InterPro" id="IPR005828">
    <property type="entry name" value="MFS_sugar_transport-like"/>
</dbReference>
<dbReference type="OrthoDB" id="6612291at2759"/>
<feature type="domain" description="Major facilitator superfamily (MFS) profile" evidence="9">
    <location>
        <begin position="13"/>
        <end position="455"/>
    </location>
</feature>
<dbReference type="Proteomes" id="UP000799750">
    <property type="component" value="Unassembled WGS sequence"/>
</dbReference>
<accession>A0A6A6QFX1</accession>
<protein>
    <submittedName>
        <fullName evidence="10">MFS transporter</fullName>
    </submittedName>
</protein>